<dbReference type="OrthoDB" id="10564247at2759"/>
<feature type="domain" description="Rho-GAP" evidence="1">
    <location>
        <begin position="453"/>
        <end position="662"/>
    </location>
</feature>
<dbReference type="GO" id="GO:0007165">
    <property type="term" value="P:signal transduction"/>
    <property type="evidence" value="ECO:0007669"/>
    <property type="project" value="InterPro"/>
</dbReference>
<dbReference type="AlphaFoldDB" id="A0A1E4T2L2"/>
<name>A0A1E4T2L2_9ASCO</name>
<reference evidence="3" key="1">
    <citation type="submission" date="2016-04" db="EMBL/GenBank/DDBJ databases">
        <title>Comparative genomics of biotechnologically important yeasts.</title>
        <authorList>
            <consortium name="DOE Joint Genome Institute"/>
            <person name="Riley R."/>
            <person name="Haridas S."/>
            <person name="Wolfe K.H."/>
            <person name="Lopes M.R."/>
            <person name="Hittinger C.T."/>
            <person name="Goker M."/>
            <person name="Salamov A."/>
            <person name="Wisecaver J."/>
            <person name="Long T.M."/>
            <person name="Aerts A.L."/>
            <person name="Barry K."/>
            <person name="Choi C."/>
            <person name="Clum A."/>
            <person name="Coughlan A.Y."/>
            <person name="Deshpande S."/>
            <person name="Douglass A.P."/>
            <person name="Hanson S.J."/>
            <person name="Klenk H.-P."/>
            <person name="Labutti K."/>
            <person name="Lapidus A."/>
            <person name="Lindquist E."/>
            <person name="Lipzen A."/>
            <person name="Meier-Kolthoff J.P."/>
            <person name="Ohm R.A."/>
            <person name="Otillar R.P."/>
            <person name="Pangilinan J."/>
            <person name="Peng Y."/>
            <person name="Rokas A."/>
            <person name="Rosa C.A."/>
            <person name="Scheuner C."/>
            <person name="Sibirny A.A."/>
            <person name="Slot J.C."/>
            <person name="Stielow J.B."/>
            <person name="Sun H."/>
            <person name="Kurtzman C.P."/>
            <person name="Blackwell M."/>
            <person name="Grigoriev I.V."/>
            <person name="Jeffries T.W."/>
        </authorList>
    </citation>
    <scope>NUCLEOTIDE SEQUENCE [LARGE SCALE GENOMIC DNA]</scope>
    <source>
        <strain evidence="3">NRRL YB-2248</strain>
    </source>
</reference>
<dbReference type="PROSITE" id="PS50238">
    <property type="entry name" value="RHOGAP"/>
    <property type="match status" value="1"/>
</dbReference>
<evidence type="ECO:0000313" key="3">
    <source>
        <dbReference type="Proteomes" id="UP000094801"/>
    </source>
</evidence>
<dbReference type="InterPro" id="IPR000198">
    <property type="entry name" value="RhoGAP_dom"/>
</dbReference>
<dbReference type="EMBL" id="KV453851">
    <property type="protein sequence ID" value="ODV85984.1"/>
    <property type="molecule type" value="Genomic_DNA"/>
</dbReference>
<dbReference type="Proteomes" id="UP000094801">
    <property type="component" value="Unassembled WGS sequence"/>
</dbReference>
<dbReference type="STRING" id="983967.A0A1E4T2L2"/>
<proteinExistence type="predicted"/>
<protein>
    <recommendedName>
        <fullName evidence="1">Rho-GAP domain-containing protein</fullName>
    </recommendedName>
</protein>
<accession>A0A1E4T2L2</accession>
<sequence>MSNVALSTHFRDNFYQYKFIDPLNELIDLLITRSSTQKLQQVVELIDFYCYKSADFSNSIASIEKHITTTGNVLFSNTSTKVVQHSTTTAFNALLKVTTAQGMNGNNKATNLAEALVLARKYLFNITGLLDDKKEKCTSSYKELSSLYDQVTSCKKDFINNSQTLHRFEIEHADELADFLKQLEINDLYERKQLLGDPEKDQIMVDGAIINKSDFIEQLSKLIEMIKSELKVQMSFLGKKESIEFKGTDIYDYLKSTDPSCNPIDYCNDLIDLQLIKPKNVTDFQNSSVSLYEWTENSLIVVGKVKLQSKQKQSFPTKIPLFTISKPKEISSSDKFKVLKDSIDESIKTYQDLINLYDVKSMSFEILMFETLNQLEEVFIALQNSISDLIKEFVFVMGHNKSLIQELKLIDNSKDLDKLLKSASYKSKFLVQTQIFQNYHSTDLKTIFGVRLVDLNQYYANESSIIVSETLKIIGLLPLKQQITNWTKNLTNVEDLKEIFESRSKINKLVSHKDETIFMSDLEAILLAMNKDNLGLFLRRYLLELPDSLIPSTEVTVLNNVFKVSYDIDLEHLKTFYEIDLNDNNIEKLNKNTLKLILLYILKLETQLSSEDEKKQLIDQIGLNLTHFILKPSSEDLYSVKFLDDAYCQVFMTQLLESLRLE</sequence>
<gene>
    <name evidence="2" type="ORF">CANARDRAFT_28041</name>
</gene>
<keyword evidence="3" id="KW-1185">Reference proteome</keyword>
<organism evidence="2 3">
    <name type="scientific">[Candida] arabinofermentans NRRL YB-2248</name>
    <dbReference type="NCBI Taxonomy" id="983967"/>
    <lineage>
        <taxon>Eukaryota</taxon>
        <taxon>Fungi</taxon>
        <taxon>Dikarya</taxon>
        <taxon>Ascomycota</taxon>
        <taxon>Saccharomycotina</taxon>
        <taxon>Pichiomycetes</taxon>
        <taxon>Pichiales</taxon>
        <taxon>Pichiaceae</taxon>
        <taxon>Ogataea</taxon>
        <taxon>Ogataea/Candida clade</taxon>
    </lineage>
</organism>
<evidence type="ECO:0000259" key="1">
    <source>
        <dbReference type="PROSITE" id="PS50238"/>
    </source>
</evidence>
<evidence type="ECO:0000313" key="2">
    <source>
        <dbReference type="EMBL" id="ODV85984.1"/>
    </source>
</evidence>